<keyword evidence="13" id="KW-0378">Hydrolase</keyword>
<dbReference type="GO" id="GO:0046872">
    <property type="term" value="F:metal ion binding"/>
    <property type="evidence" value="ECO:0007669"/>
    <property type="project" value="UniProtKB-KW"/>
</dbReference>
<evidence type="ECO:0000259" key="26">
    <source>
        <dbReference type="PROSITE" id="PS50826"/>
    </source>
</evidence>
<keyword evidence="8" id="KW-0540">Nuclease</keyword>
<feature type="coiled-coil region" evidence="25">
    <location>
        <begin position="1209"/>
        <end position="1320"/>
    </location>
</feature>
<dbReference type="GO" id="GO:0004519">
    <property type="term" value="F:endonuclease activity"/>
    <property type="evidence" value="ECO:0007669"/>
    <property type="project" value="UniProtKB-KW"/>
</dbReference>
<dbReference type="GO" id="GO:0016787">
    <property type="term" value="F:hydrolase activity"/>
    <property type="evidence" value="ECO:0007669"/>
    <property type="project" value="UniProtKB-KW"/>
</dbReference>
<keyword evidence="10" id="KW-0547">Nucleotide-binding</keyword>
<dbReference type="Pfam" id="PF02759">
    <property type="entry name" value="RUN"/>
    <property type="match status" value="1"/>
</dbReference>
<evidence type="ECO:0000256" key="25">
    <source>
        <dbReference type="SAM" id="Coils"/>
    </source>
</evidence>
<keyword evidence="20" id="KW-0234">DNA repair</keyword>
<dbReference type="GO" id="GO:0051539">
    <property type="term" value="F:4 iron, 4 sulfur cluster binding"/>
    <property type="evidence" value="ECO:0007669"/>
    <property type="project" value="UniProtKB-KW"/>
</dbReference>
<dbReference type="InterPro" id="IPR026851">
    <property type="entry name" value="Dna2/JHS1_DEXXQ-box"/>
</dbReference>
<keyword evidence="9" id="KW-0479">Metal-binding</keyword>
<dbReference type="SUPFAM" id="SSF52540">
    <property type="entry name" value="P-loop containing nucleoside triphosphate hydrolases"/>
    <property type="match status" value="1"/>
</dbReference>
<dbReference type="EC" id="3.6.4.12" evidence="4"/>
<evidence type="ECO:0000256" key="8">
    <source>
        <dbReference type="ARBA" id="ARBA00022722"/>
    </source>
</evidence>
<evidence type="ECO:0000256" key="9">
    <source>
        <dbReference type="ARBA" id="ARBA00022723"/>
    </source>
</evidence>
<evidence type="ECO:0000256" key="11">
    <source>
        <dbReference type="ARBA" id="ARBA00022759"/>
    </source>
</evidence>
<sequence>MSEPCNAALRSGVNNRYIVLRVSLLRGQGRDPEKHLTVTCSPSAGDTELCVLQDGWESVPVVPGDIVHLEGDRSSGAWIINEQSGFLVLYPDLLLSGTTISSSIRCMRKAVLSERFRGSESGSRQTLIGTILHEIFQQSVTNNLSPEEIGELAHKIVYGQKYLKEMYHLKLKQTEIMQEIEEYLPSFFKWMEEFMRNPANQNKMQLKLPSEDKSTDCSSKVEIVDILDVEENIWSPRFGLKGKIDVTARVKIHRQSGVQNRIMPLELKSGKESNSIEHRSQVILYTLLNLERRVDPEAGFLLYLKTGTIAVEERMSSVSFPPAMVPIIEKETQHLKASHLEYFSLWYLMLTLEMQSGESKKGYKNIWMVPSLEREKAGDCVGNMIRIDQVHEVSEGQYLHSFQRKNGAVPGANLLVGDRVVVSGEEDGLLGLATGYVREISATKISCLLGRNLSKLPKSATFRLDHEEGDCGIGVPFENLSKLMKDSPVSEKLRNLIIDFHKPRFIQHLSSVLPPEAKEAVANILKGLNKPQKQAMKQVLLSKDYTLIVGMPGTGKTTTICALVRILSACGFSVLLTSFTHTAVDNILLKLAKFKVGFLRLGRAQKVHPDIRKFTEEEICGSKSIKSVTDLEELYNSQPVVATACMGINHPIFVQKQFDFCIVDEASQISQPICLGPLFCSKRFVLVGDHQQLPPLVQNSEARDLGMSESLFKRLEQNQNAVVQLTVQYRMNSKIMSLSNKLVYEGKLECGSEKVSNATANLPNLKMLKLELADSSKTWLKEVLEPDRPVCFLNTEKAGCRPSDIGIISPYRHQLKVITDLMARLKENRVEVNTIDKYQGRDKSIIIVSFVRNSNDENLGALLKDWRRLNVAITRAKHKLIMVGCVPSLCRYPPLEKLLCHLQSEAMISFFSAVLCKGKAVKDPTAVERANLLNMAKLSIKGLIESALSFGRTLDSDYPPLQQFFVVMEHCLKHGLKVRKSFLSYNKTIWGPLELVEKLYPEAEEIAASVRDLPGLKTPLGRARAWLRLALMQKKMADYLRCLIIQRDLLSEFYEYHALMMEEEGAVIVGLLVGLNVIDANLCVKGEDLDSQVGVIDFSMYLKSDDDIGGKERNVQIAAILDQKNYVEELNRQLNSTVSSLHARVDSLEKSNTKLIEELAIAKNNIIKLQEENHQLRSENTLILMKTQHHLEVTKVDVEAELQTYKHSRQGLDEMYNEARRQLREESQLRQDMENELVVQVSMKHEIELAMKLLEKDIHEKQDTLIGLRQQLDEVKAINMEMYQKLQVSEDAMKEKNEIIGRLEDKTNQINATMKQLEQSAAFLSIVNRAFGARGAKVRVLYWNSTIDKGRRCAHMFSVYGRRIPGLEDKAVLASVLPKVDLNYTRLQQAEKAQLEAEIEDEKLKQEYVNKSESLQKEFSQKEKQLFQLETDLKIEKEWRQTLEDDLQKEKETVSHLQIETQEIINIKKEFIKLQEKNRQLKRICQEQEAALQELASKLSE</sequence>
<dbReference type="CDD" id="cd18808">
    <property type="entry name" value="SF1_C_Upf1"/>
    <property type="match status" value="1"/>
</dbReference>
<feature type="domain" description="RUN" evidence="26">
    <location>
        <begin position="955"/>
        <end position="1087"/>
    </location>
</feature>
<keyword evidence="14" id="KW-0347">Helicase</keyword>
<dbReference type="OrthoDB" id="306218at2759"/>
<dbReference type="CDD" id="cd18041">
    <property type="entry name" value="DEXXQc_DNA2"/>
    <property type="match status" value="1"/>
</dbReference>
<dbReference type="InterPro" id="IPR047187">
    <property type="entry name" value="SF1_C_Upf1"/>
</dbReference>
<dbReference type="InterPro" id="IPR047335">
    <property type="entry name" value="RUFY1-3"/>
</dbReference>
<name>A0A226N8E2_CALSU</name>
<feature type="coiled-coil region" evidence="25">
    <location>
        <begin position="1385"/>
        <end position="1498"/>
    </location>
</feature>
<dbReference type="Proteomes" id="UP000198323">
    <property type="component" value="Unassembled WGS sequence"/>
</dbReference>
<dbReference type="Gene3D" id="3.40.50.300">
    <property type="entry name" value="P-loop containing nucleotide triphosphate hydrolases"/>
    <property type="match status" value="2"/>
</dbReference>
<organism evidence="27 28">
    <name type="scientific">Callipepla squamata</name>
    <name type="common">Scaled quail</name>
    <dbReference type="NCBI Taxonomy" id="9009"/>
    <lineage>
        <taxon>Eukaryota</taxon>
        <taxon>Metazoa</taxon>
        <taxon>Chordata</taxon>
        <taxon>Craniata</taxon>
        <taxon>Vertebrata</taxon>
        <taxon>Euteleostomi</taxon>
        <taxon>Archelosauria</taxon>
        <taxon>Archosauria</taxon>
        <taxon>Dinosauria</taxon>
        <taxon>Saurischia</taxon>
        <taxon>Theropoda</taxon>
        <taxon>Coelurosauria</taxon>
        <taxon>Aves</taxon>
        <taxon>Neognathae</taxon>
        <taxon>Galloanserae</taxon>
        <taxon>Galliformes</taxon>
        <taxon>Odontophoridae</taxon>
        <taxon>Callipepla</taxon>
    </lineage>
</organism>
<keyword evidence="19" id="KW-0238">DNA-binding</keyword>
<dbReference type="InterPro" id="IPR048459">
    <property type="entry name" value="DNA2_Rift"/>
</dbReference>
<dbReference type="Gene3D" id="1.20.5.170">
    <property type="match status" value="1"/>
</dbReference>
<evidence type="ECO:0000256" key="17">
    <source>
        <dbReference type="ARBA" id="ARBA00023014"/>
    </source>
</evidence>
<keyword evidence="15" id="KW-0067">ATP-binding</keyword>
<comment type="subcellular location">
    <subcellularLocation>
        <location evidence="2">Nucleus</location>
    </subcellularLocation>
</comment>
<dbReference type="PANTHER" id="PTHR45956">
    <property type="entry name" value="RUN AND FYVE DOMAIN-CONTAINING PROTEIN 2-LIKE PROTEIN"/>
    <property type="match status" value="1"/>
</dbReference>
<dbReference type="Pfam" id="PF21123">
    <property type="entry name" value="Dna2_Rift"/>
    <property type="match status" value="1"/>
</dbReference>
<dbReference type="Pfam" id="PF13087">
    <property type="entry name" value="AAA_12"/>
    <property type="match status" value="2"/>
</dbReference>
<keyword evidence="18 25" id="KW-0175">Coiled coil</keyword>
<keyword evidence="11" id="KW-0255">Endonuclease</keyword>
<gene>
    <name evidence="27" type="ORF">ASZ78_004181</name>
</gene>
<dbReference type="EMBL" id="MCFN01000142">
    <property type="protein sequence ID" value="OXB63886.1"/>
    <property type="molecule type" value="Genomic_DNA"/>
</dbReference>
<dbReference type="STRING" id="9009.A0A226N8E2"/>
<dbReference type="GO" id="GO:0005524">
    <property type="term" value="F:ATP binding"/>
    <property type="evidence" value="ECO:0007669"/>
    <property type="project" value="UniProtKB-KW"/>
</dbReference>
<evidence type="ECO:0000256" key="23">
    <source>
        <dbReference type="ARBA" id="ARBA00032548"/>
    </source>
</evidence>
<keyword evidence="16" id="KW-0408">Iron</keyword>
<proteinExistence type="inferred from homology"/>
<dbReference type="CDD" id="cd22318">
    <property type="entry name" value="DNA2_N-like"/>
    <property type="match status" value="1"/>
</dbReference>
<evidence type="ECO:0000256" key="1">
    <source>
        <dbReference type="ARBA" id="ARBA00001966"/>
    </source>
</evidence>
<dbReference type="GO" id="GO:0006281">
    <property type="term" value="P:DNA repair"/>
    <property type="evidence" value="ECO:0007669"/>
    <property type="project" value="UniProtKB-KW"/>
</dbReference>
<evidence type="ECO:0000256" key="4">
    <source>
        <dbReference type="ARBA" id="ARBA00012551"/>
    </source>
</evidence>
<keyword evidence="6" id="KW-0004">4Fe-4S</keyword>
<evidence type="ECO:0000256" key="13">
    <source>
        <dbReference type="ARBA" id="ARBA00022801"/>
    </source>
</evidence>
<dbReference type="InterPro" id="IPR027417">
    <property type="entry name" value="P-loop_NTPase"/>
</dbReference>
<evidence type="ECO:0000256" key="18">
    <source>
        <dbReference type="ARBA" id="ARBA00023054"/>
    </source>
</evidence>
<dbReference type="FunFam" id="3.40.50.300:FF:003396">
    <property type="entry name" value="DNA replication ATP-dependent helicase/nuclease DNA2"/>
    <property type="match status" value="1"/>
</dbReference>
<dbReference type="PANTHER" id="PTHR45956:SF3">
    <property type="entry name" value="RUN AND FYVE DOMAIN-CONTAINING PROTEIN 2"/>
    <property type="match status" value="1"/>
</dbReference>
<dbReference type="SUPFAM" id="SSF140741">
    <property type="entry name" value="RUN domain-like"/>
    <property type="match status" value="1"/>
</dbReference>
<dbReference type="GO" id="GO:0003677">
    <property type="term" value="F:DNA binding"/>
    <property type="evidence" value="ECO:0007669"/>
    <property type="project" value="UniProtKB-KW"/>
</dbReference>
<comment type="similarity">
    <text evidence="3">Belongs to the DNA2/NAM7 helicase family.</text>
</comment>
<dbReference type="InterPro" id="IPR037213">
    <property type="entry name" value="Run_dom_sf"/>
</dbReference>
<dbReference type="InterPro" id="IPR047332">
    <property type="entry name" value="RUN_RUFY2"/>
</dbReference>
<dbReference type="InterPro" id="IPR041677">
    <property type="entry name" value="DNA2/NAM7_AAA_11"/>
</dbReference>
<dbReference type="SMART" id="SM00593">
    <property type="entry name" value="RUN"/>
    <property type="match status" value="1"/>
</dbReference>
<evidence type="ECO:0000256" key="7">
    <source>
        <dbReference type="ARBA" id="ARBA00022705"/>
    </source>
</evidence>
<dbReference type="Pfam" id="PF08696">
    <property type="entry name" value="Dna2"/>
    <property type="match status" value="1"/>
</dbReference>
<keyword evidence="12" id="KW-0227">DNA damage</keyword>
<keyword evidence="28" id="KW-1185">Reference proteome</keyword>
<evidence type="ECO:0000256" key="14">
    <source>
        <dbReference type="ARBA" id="ARBA00022806"/>
    </source>
</evidence>
<keyword evidence="21" id="KW-0539">Nucleus</keyword>
<dbReference type="Gene3D" id="1.20.58.900">
    <property type="match status" value="1"/>
</dbReference>
<comment type="caution">
    <text evidence="27">The sequence shown here is derived from an EMBL/GenBank/DDBJ whole genome shotgun (WGS) entry which is preliminary data.</text>
</comment>
<evidence type="ECO:0000256" key="6">
    <source>
        <dbReference type="ARBA" id="ARBA00022485"/>
    </source>
</evidence>
<dbReference type="InterPro" id="IPR014808">
    <property type="entry name" value="DNA_replication_fac_Dna2_N"/>
</dbReference>
<dbReference type="PROSITE" id="PS50826">
    <property type="entry name" value="RUN"/>
    <property type="match status" value="1"/>
</dbReference>
<keyword evidence="17" id="KW-0411">Iron-sulfur</keyword>
<dbReference type="GO" id="GO:0005634">
    <property type="term" value="C:nucleus"/>
    <property type="evidence" value="ECO:0007669"/>
    <property type="project" value="UniProtKB-SubCell"/>
</dbReference>
<protein>
    <recommendedName>
        <fullName evidence="5">DNA replication ATP-dependent helicase/nuclease DNA2</fullName>
        <ecNumber evidence="4">3.6.4.12</ecNumber>
    </recommendedName>
    <alternativeName>
        <fullName evidence="23">DNA replication ATP-dependent helicase-like homolog</fullName>
    </alternativeName>
</protein>
<evidence type="ECO:0000256" key="21">
    <source>
        <dbReference type="ARBA" id="ARBA00023242"/>
    </source>
</evidence>
<dbReference type="FunFam" id="1.20.5.170:FF:000030">
    <property type="entry name" value="RUN and FYVE domain-containing protein 2 isoform X1"/>
    <property type="match status" value="1"/>
</dbReference>
<dbReference type="GO" id="GO:0005737">
    <property type="term" value="C:cytoplasm"/>
    <property type="evidence" value="ECO:0007669"/>
    <property type="project" value="TreeGrafter"/>
</dbReference>
<evidence type="ECO:0000256" key="16">
    <source>
        <dbReference type="ARBA" id="ARBA00023004"/>
    </source>
</evidence>
<dbReference type="Pfam" id="PF13086">
    <property type="entry name" value="AAA_11"/>
    <property type="match status" value="2"/>
</dbReference>
<evidence type="ECO:0000256" key="10">
    <source>
        <dbReference type="ARBA" id="ARBA00022741"/>
    </source>
</evidence>
<evidence type="ECO:0000256" key="3">
    <source>
        <dbReference type="ARBA" id="ARBA00007913"/>
    </source>
</evidence>
<dbReference type="GO" id="GO:0017116">
    <property type="term" value="F:single-stranded DNA helicase activity"/>
    <property type="evidence" value="ECO:0007669"/>
    <property type="project" value="InterPro"/>
</dbReference>
<dbReference type="FunFam" id="3.40.50.300:FF:000721">
    <property type="entry name" value="DNA replication ATP-dependent helicase/nuclease DNA2"/>
    <property type="match status" value="1"/>
</dbReference>
<comment type="catalytic activity">
    <reaction evidence="24">
        <text>ATP + H2O = ADP + phosphate + H(+)</text>
        <dbReference type="Rhea" id="RHEA:13065"/>
        <dbReference type="ChEBI" id="CHEBI:15377"/>
        <dbReference type="ChEBI" id="CHEBI:15378"/>
        <dbReference type="ChEBI" id="CHEBI:30616"/>
        <dbReference type="ChEBI" id="CHEBI:43474"/>
        <dbReference type="ChEBI" id="CHEBI:456216"/>
        <dbReference type="EC" id="3.6.4.12"/>
    </reaction>
</comment>
<dbReference type="FunFam" id="3.40.50.300:FF:001889">
    <property type="entry name" value="DNA replication helicase/nuclease 2"/>
    <property type="match status" value="1"/>
</dbReference>
<keyword evidence="7" id="KW-0235">DNA replication</keyword>
<evidence type="ECO:0000256" key="20">
    <source>
        <dbReference type="ARBA" id="ARBA00023204"/>
    </source>
</evidence>
<feature type="coiled-coil region" evidence="25">
    <location>
        <begin position="1138"/>
        <end position="1179"/>
    </location>
</feature>
<evidence type="ECO:0000256" key="22">
    <source>
        <dbReference type="ARBA" id="ARBA00023268"/>
    </source>
</evidence>
<accession>A0A226N8E2</accession>
<comment type="cofactor">
    <cofactor evidence="1">
        <name>[4Fe-4S] cluster</name>
        <dbReference type="ChEBI" id="CHEBI:49883"/>
    </cofactor>
</comment>
<evidence type="ECO:0000256" key="19">
    <source>
        <dbReference type="ARBA" id="ARBA00023125"/>
    </source>
</evidence>
<evidence type="ECO:0000313" key="27">
    <source>
        <dbReference type="EMBL" id="OXB63886.1"/>
    </source>
</evidence>
<dbReference type="FunFam" id="1.20.58.900:FF:000001">
    <property type="entry name" value="RUN and FYVE domain containing 2"/>
    <property type="match status" value="1"/>
</dbReference>
<evidence type="ECO:0000256" key="5">
    <source>
        <dbReference type="ARBA" id="ARBA00021516"/>
    </source>
</evidence>
<evidence type="ECO:0000313" key="28">
    <source>
        <dbReference type="Proteomes" id="UP000198323"/>
    </source>
</evidence>
<evidence type="ECO:0000256" key="12">
    <source>
        <dbReference type="ARBA" id="ARBA00022763"/>
    </source>
</evidence>
<evidence type="ECO:0000256" key="2">
    <source>
        <dbReference type="ARBA" id="ARBA00004123"/>
    </source>
</evidence>
<dbReference type="InterPro" id="IPR041679">
    <property type="entry name" value="DNA2/NAM7-like_C"/>
</dbReference>
<dbReference type="GO" id="GO:0006260">
    <property type="term" value="P:DNA replication"/>
    <property type="evidence" value="ECO:0007669"/>
    <property type="project" value="UniProtKB-KW"/>
</dbReference>
<keyword evidence="22" id="KW-0511">Multifunctional enzyme</keyword>
<dbReference type="InterPro" id="IPR004012">
    <property type="entry name" value="Run_dom"/>
</dbReference>
<reference evidence="27 28" key="1">
    <citation type="submission" date="2016-07" db="EMBL/GenBank/DDBJ databases">
        <title>Disparate Historic Effective Population Sizes Predicted by Modern Levels of Genome Diversity for the Scaled Quail (Callipepla squamata) and the Northern Bobwhite (Colinus virginianus): Inferences from First and Second Generation Draft Genome Assemblies for Sympatric New World Quail.</title>
        <authorList>
            <person name="Oldeschulte D.L."/>
            <person name="Halley Y.A."/>
            <person name="Bhattarai E.K."/>
            <person name="Brashear W.A."/>
            <person name="Hill J."/>
            <person name="Metz R.P."/>
            <person name="Johnson C.D."/>
            <person name="Rollins D."/>
            <person name="Peterson M.J."/>
            <person name="Bickhart D.M."/>
            <person name="Decker J.E."/>
            <person name="Seabury C.M."/>
        </authorList>
    </citation>
    <scope>NUCLEOTIDE SEQUENCE [LARGE SCALE GENOMIC DNA]</scope>
    <source>
        <strain evidence="27 28">Texas</strain>
        <tissue evidence="27">Leg muscle</tissue>
    </source>
</reference>
<dbReference type="CDD" id="cd17695">
    <property type="entry name" value="RUN_RUFY2"/>
    <property type="match status" value="1"/>
</dbReference>
<evidence type="ECO:0000256" key="15">
    <source>
        <dbReference type="ARBA" id="ARBA00022840"/>
    </source>
</evidence>
<evidence type="ECO:0000256" key="24">
    <source>
        <dbReference type="ARBA" id="ARBA00047995"/>
    </source>
</evidence>